<feature type="region of interest" description="Disordered" evidence="1">
    <location>
        <begin position="1"/>
        <end position="178"/>
    </location>
</feature>
<keyword evidence="4" id="KW-1185">Reference proteome</keyword>
<feature type="compositionally biased region" description="Low complexity" evidence="1">
    <location>
        <begin position="15"/>
        <end position="28"/>
    </location>
</feature>
<evidence type="ECO:0000256" key="1">
    <source>
        <dbReference type="SAM" id="MobiDB-lite"/>
    </source>
</evidence>
<name>A0A163CJ40_DIDRA</name>
<keyword evidence="2" id="KW-1133">Transmembrane helix</keyword>
<keyword evidence="2" id="KW-0472">Membrane</keyword>
<proteinExistence type="predicted"/>
<dbReference type="Proteomes" id="UP000076837">
    <property type="component" value="Unassembled WGS sequence"/>
</dbReference>
<dbReference type="EMBL" id="JYNV01000213">
    <property type="protein sequence ID" value="KZM22501.1"/>
    <property type="molecule type" value="Genomic_DNA"/>
</dbReference>
<feature type="compositionally biased region" description="Basic and acidic residues" evidence="1">
    <location>
        <begin position="1"/>
        <end position="13"/>
    </location>
</feature>
<dbReference type="GO" id="GO:0071944">
    <property type="term" value="C:cell periphery"/>
    <property type="evidence" value="ECO:0007669"/>
    <property type="project" value="TreeGrafter"/>
</dbReference>
<keyword evidence="2" id="KW-0812">Transmembrane</keyword>
<feature type="transmembrane region" description="Helical" evidence="2">
    <location>
        <begin position="320"/>
        <end position="341"/>
    </location>
</feature>
<dbReference type="GO" id="GO:0000324">
    <property type="term" value="C:fungal-type vacuole"/>
    <property type="evidence" value="ECO:0007669"/>
    <property type="project" value="TreeGrafter"/>
</dbReference>
<comment type="caution">
    <text evidence="3">The sequence shown here is derived from an EMBL/GenBank/DDBJ whole genome shotgun (WGS) entry which is preliminary data.</text>
</comment>
<feature type="transmembrane region" description="Helical" evidence="2">
    <location>
        <begin position="445"/>
        <end position="466"/>
    </location>
</feature>
<accession>A0A163CJ40</accession>
<feature type="compositionally biased region" description="Basic and acidic residues" evidence="1">
    <location>
        <begin position="122"/>
        <end position="131"/>
    </location>
</feature>
<protein>
    <submittedName>
        <fullName evidence="3">Uncharacterized protein</fullName>
    </submittedName>
</protein>
<dbReference type="AlphaFoldDB" id="A0A163CJ40"/>
<feature type="region of interest" description="Disordered" evidence="1">
    <location>
        <begin position="193"/>
        <end position="214"/>
    </location>
</feature>
<evidence type="ECO:0000256" key="2">
    <source>
        <dbReference type="SAM" id="Phobius"/>
    </source>
</evidence>
<dbReference type="PANTHER" id="PTHR36819:SF1">
    <property type="entry name" value="REGULATOR OF PHOSPHOLIPASE D SRF1"/>
    <property type="match status" value="1"/>
</dbReference>
<gene>
    <name evidence="3" type="ORF">ST47_g6372</name>
</gene>
<dbReference type="PANTHER" id="PTHR36819">
    <property type="entry name" value="REGULATOR OF PHOSPHOLIPASE D SRF1"/>
    <property type="match status" value="1"/>
</dbReference>
<feature type="compositionally biased region" description="Low complexity" evidence="1">
    <location>
        <begin position="38"/>
        <end position="87"/>
    </location>
</feature>
<feature type="compositionally biased region" description="Polar residues" evidence="1">
    <location>
        <begin position="137"/>
        <end position="158"/>
    </location>
</feature>
<dbReference type="InterPro" id="IPR037737">
    <property type="entry name" value="Srf1"/>
</dbReference>
<feature type="transmembrane region" description="Helical" evidence="2">
    <location>
        <begin position="353"/>
        <end position="374"/>
    </location>
</feature>
<organism evidence="3 4">
    <name type="scientific">Didymella rabiei</name>
    <name type="common">Chickpea ascochyta blight fungus</name>
    <name type="synonym">Mycosphaerella rabiei</name>
    <dbReference type="NCBI Taxonomy" id="5454"/>
    <lineage>
        <taxon>Eukaryota</taxon>
        <taxon>Fungi</taxon>
        <taxon>Dikarya</taxon>
        <taxon>Ascomycota</taxon>
        <taxon>Pezizomycotina</taxon>
        <taxon>Dothideomycetes</taxon>
        <taxon>Pleosporomycetidae</taxon>
        <taxon>Pleosporales</taxon>
        <taxon>Pleosporineae</taxon>
        <taxon>Didymellaceae</taxon>
        <taxon>Ascochyta</taxon>
    </lineage>
</organism>
<sequence>MASKPMAERRQSDHAANGANGPSGPSGPREGLLSPSDALTTTAAAVTSASTPAATPASATASASASASTSISTASRQSSSSTHLGSSVGPRLLPSPIPPPTASSQSSQHRPYSRVSVVSGLSRDDQSERRAARQSHSHSISSAPHTLASSKGTSSTAADNRERQRAARSLPPWVQSADEDEIADVTSLLLPRTPTSVRPASHNYMPTPKSNVPGRKFDHAREGAPVTLNTPVSENASKWKQFAAASNYEQHDRPISSRGQIVDDDWMAANLPDLEKPWEPIDEEDKEEKLKGFWMFTPAKRRRKMVRLHRTIMNHPMVPALVRMIVLTFSILALSLAGAIFHKSDSASCDNNSSTWMAIIVDVVAIIYTVYITYDEYTSRPLGLRSHNAKMALIFLDLAFIVFESANLSLAFQALTDDKWACRDAADLSTQNCPYSRSVCVRQKALTATLLIALLAWLATFSISTLRYAFQIMHYRDFC</sequence>
<evidence type="ECO:0000313" key="3">
    <source>
        <dbReference type="EMBL" id="KZM22501.1"/>
    </source>
</evidence>
<reference evidence="3 4" key="1">
    <citation type="journal article" date="2016" name="Sci. Rep.">
        <title>Draft genome sequencing and secretome analysis of fungal phytopathogen Ascochyta rabiei provides insight into the necrotrophic effector repertoire.</title>
        <authorList>
            <person name="Verma S."/>
            <person name="Gazara R.K."/>
            <person name="Nizam S."/>
            <person name="Parween S."/>
            <person name="Chattopadhyay D."/>
            <person name="Verma P.K."/>
        </authorList>
    </citation>
    <scope>NUCLEOTIDE SEQUENCE [LARGE SCALE GENOMIC DNA]</scope>
    <source>
        <strain evidence="3 4">ArDII</strain>
    </source>
</reference>
<evidence type="ECO:0000313" key="4">
    <source>
        <dbReference type="Proteomes" id="UP000076837"/>
    </source>
</evidence>
<feature type="transmembrane region" description="Helical" evidence="2">
    <location>
        <begin position="394"/>
        <end position="415"/>
    </location>
</feature>